<dbReference type="RefSeq" id="WP_188451062.1">
    <property type="nucleotide sequence ID" value="NZ_BMFS01000002.1"/>
</dbReference>
<reference evidence="3" key="1">
    <citation type="journal article" date="2019" name="Int. J. Syst. Evol. Microbiol.">
        <title>The Global Catalogue of Microorganisms (GCM) 10K type strain sequencing project: providing services to taxonomists for standard genome sequencing and annotation.</title>
        <authorList>
            <consortium name="The Broad Institute Genomics Platform"/>
            <consortium name="The Broad Institute Genome Sequencing Center for Infectious Disease"/>
            <person name="Wu L."/>
            <person name="Ma J."/>
        </authorList>
    </citation>
    <scope>NUCLEOTIDE SEQUENCE [LARGE SCALE GENOMIC DNA]</scope>
    <source>
        <strain evidence="3">CGMCC 1.12766</strain>
    </source>
</reference>
<protein>
    <recommendedName>
        <fullName evidence="4">Carboxypeptidase regulatory-like domain-containing protein</fullName>
    </recommendedName>
</protein>
<dbReference type="Proteomes" id="UP000648722">
    <property type="component" value="Unassembled WGS sequence"/>
</dbReference>
<sequence length="133" mass="14217">MTISRREAIGLALAAGSTALVLPGGAIGAQAMAEDPIPGVDVVVEKVPPGNAVANVTTDRRGMIALRDLEAGYYEVRNADNTVRAGIRHPGGPVRWQLRQQIAPDRDPTARQPLGERRPPRVIWTLADQADPL</sequence>
<evidence type="ECO:0000313" key="2">
    <source>
        <dbReference type="EMBL" id="GGG93258.1"/>
    </source>
</evidence>
<dbReference type="EMBL" id="BMFS01000002">
    <property type="protein sequence ID" value="GGG93258.1"/>
    <property type="molecule type" value="Genomic_DNA"/>
</dbReference>
<evidence type="ECO:0008006" key="4">
    <source>
        <dbReference type="Google" id="ProtNLM"/>
    </source>
</evidence>
<evidence type="ECO:0000256" key="1">
    <source>
        <dbReference type="SAM" id="MobiDB-lite"/>
    </source>
</evidence>
<evidence type="ECO:0000313" key="3">
    <source>
        <dbReference type="Proteomes" id="UP000648722"/>
    </source>
</evidence>
<feature type="compositionally biased region" description="Basic and acidic residues" evidence="1">
    <location>
        <begin position="104"/>
        <end position="119"/>
    </location>
</feature>
<dbReference type="PROSITE" id="PS51318">
    <property type="entry name" value="TAT"/>
    <property type="match status" value="1"/>
</dbReference>
<proteinExistence type="predicted"/>
<dbReference type="InterPro" id="IPR013783">
    <property type="entry name" value="Ig-like_fold"/>
</dbReference>
<dbReference type="Gene3D" id="2.60.40.10">
    <property type="entry name" value="Immunoglobulins"/>
    <property type="match status" value="1"/>
</dbReference>
<feature type="region of interest" description="Disordered" evidence="1">
    <location>
        <begin position="101"/>
        <end position="120"/>
    </location>
</feature>
<dbReference type="SUPFAM" id="SSF49478">
    <property type="entry name" value="Cna protein B-type domain"/>
    <property type="match status" value="1"/>
</dbReference>
<gene>
    <name evidence="2" type="ORF">GCM10007420_05890</name>
</gene>
<name>A0ABQ1XGS2_9PROT</name>
<organism evidence="2 3">
    <name type="scientific">Glycocaulis albus</name>
    <dbReference type="NCBI Taxonomy" id="1382801"/>
    <lineage>
        <taxon>Bacteria</taxon>
        <taxon>Pseudomonadati</taxon>
        <taxon>Pseudomonadota</taxon>
        <taxon>Alphaproteobacteria</taxon>
        <taxon>Maricaulales</taxon>
        <taxon>Maricaulaceae</taxon>
        <taxon>Glycocaulis</taxon>
    </lineage>
</organism>
<comment type="caution">
    <text evidence="2">The sequence shown here is derived from an EMBL/GenBank/DDBJ whole genome shotgun (WGS) entry which is preliminary data.</text>
</comment>
<accession>A0ABQ1XGS2</accession>
<keyword evidence="3" id="KW-1185">Reference proteome</keyword>
<dbReference type="InterPro" id="IPR006311">
    <property type="entry name" value="TAT_signal"/>
</dbReference>